<feature type="compositionally biased region" description="Basic and acidic residues" evidence="2">
    <location>
        <begin position="862"/>
        <end position="875"/>
    </location>
</feature>
<dbReference type="InterPro" id="IPR011049">
    <property type="entry name" value="Serralysin-like_metalloprot_C"/>
</dbReference>
<dbReference type="FunFam" id="1.20.58.1930:FF:000001">
    <property type="entry name" value="Erythrocyte membrane protein 1, PfEMP1"/>
    <property type="match status" value="1"/>
</dbReference>
<feature type="compositionally biased region" description="Basic and acidic residues" evidence="2">
    <location>
        <begin position="1121"/>
        <end position="1131"/>
    </location>
</feature>
<proteinExistence type="predicted"/>
<dbReference type="EMBL" id="CH672105">
    <property type="protein sequence ID" value="KOB62847.1"/>
    <property type="molecule type" value="Genomic_DNA"/>
</dbReference>
<dbReference type="InterPro" id="IPR029211">
    <property type="entry name" value="PfEMP1_ATS"/>
</dbReference>
<dbReference type="FunFam" id="1.10.1900.40:FF:000003">
    <property type="entry name" value="Erythrocyte membrane protein 1"/>
    <property type="match status" value="1"/>
</dbReference>
<dbReference type="Gene3D" id="1.20.1310.20">
    <property type="entry name" value="Duffy-antigen binding domain"/>
    <property type="match status" value="2"/>
</dbReference>
<feature type="compositionally biased region" description="Low complexity" evidence="2">
    <location>
        <begin position="1734"/>
        <end position="1749"/>
    </location>
</feature>
<evidence type="ECO:0000259" key="5">
    <source>
        <dbReference type="Pfam" id="PF15445"/>
    </source>
</evidence>
<feature type="compositionally biased region" description="Acidic residues" evidence="2">
    <location>
        <begin position="842"/>
        <end position="861"/>
    </location>
</feature>
<keyword evidence="1" id="KW-0175">Coiled coil</keyword>
<dbReference type="Proteomes" id="UP000054289">
    <property type="component" value="Unassembled WGS sequence"/>
</dbReference>
<dbReference type="FunFam" id="1.20.58.830:FF:000003">
    <property type="entry name" value="Erythrocyte membrane protein 1, PfEMP1"/>
    <property type="match status" value="1"/>
</dbReference>
<feature type="domain" description="Duffy-binding-like" evidence="3">
    <location>
        <begin position="641"/>
        <end position="797"/>
    </location>
</feature>
<dbReference type="Gene3D" id="1.20.58.1930">
    <property type="match status" value="1"/>
</dbReference>
<evidence type="ECO:0008006" key="11">
    <source>
        <dbReference type="Google" id="ProtNLM"/>
    </source>
</evidence>
<feature type="compositionally biased region" description="Polar residues" evidence="2">
    <location>
        <begin position="926"/>
        <end position="940"/>
    </location>
</feature>
<feature type="domain" description="Duffy-binding-like" evidence="3">
    <location>
        <begin position="1498"/>
        <end position="1639"/>
    </location>
</feature>
<dbReference type="OMA" id="CRTENRS"/>
<feature type="domain" description="Cysteine-rich interdomain region 1 gamma" evidence="7">
    <location>
        <begin position="1432"/>
        <end position="1482"/>
    </location>
</feature>
<feature type="compositionally biased region" description="Basic and acidic residues" evidence="2">
    <location>
        <begin position="789"/>
        <end position="800"/>
    </location>
</feature>
<evidence type="ECO:0000256" key="2">
    <source>
        <dbReference type="SAM" id="MobiDB-lite"/>
    </source>
</evidence>
<dbReference type="Gene3D" id="1.10.1900.40">
    <property type="entry name" value="Acidic terminal segments, variant surface antigen of PfEMP1"/>
    <property type="match status" value="2"/>
</dbReference>
<evidence type="ECO:0000259" key="4">
    <source>
        <dbReference type="Pfam" id="PF05424"/>
    </source>
</evidence>
<evidence type="ECO:0000313" key="10">
    <source>
        <dbReference type="Proteomes" id="UP000054289"/>
    </source>
</evidence>
<feature type="domain" description="Duffy-antigen binding" evidence="4">
    <location>
        <begin position="116"/>
        <end position="306"/>
    </location>
</feature>
<dbReference type="InterPro" id="IPR054595">
    <property type="entry name" value="DBL_C"/>
</dbReference>
<feature type="compositionally biased region" description="Low complexity" evidence="2">
    <location>
        <begin position="1937"/>
        <end position="1946"/>
    </location>
</feature>
<dbReference type="Pfam" id="PF03011">
    <property type="entry name" value="PFEMP"/>
    <property type="match status" value="2"/>
</dbReference>
<feature type="compositionally biased region" description="Low complexity" evidence="2">
    <location>
        <begin position="1874"/>
        <end position="1910"/>
    </location>
</feature>
<dbReference type="FunFam" id="1.20.58.830:FF:000001">
    <property type="entry name" value="Erythrocyte membrane protein 1, PfEMP1"/>
    <property type="match status" value="1"/>
</dbReference>
<dbReference type="VEuPathDB" id="PlasmoDB:PfHB3_000006400"/>
<feature type="region of interest" description="Disordered" evidence="2">
    <location>
        <begin position="1874"/>
        <end position="1953"/>
    </location>
</feature>
<evidence type="ECO:0000259" key="3">
    <source>
        <dbReference type="Pfam" id="PF03011"/>
    </source>
</evidence>
<dbReference type="InterPro" id="IPR029210">
    <property type="entry name" value="PfEMP1_NTS"/>
</dbReference>
<feature type="region of interest" description="Disordered" evidence="2">
    <location>
        <begin position="1041"/>
        <end position="1061"/>
    </location>
</feature>
<dbReference type="Pfam" id="PF15447">
    <property type="entry name" value="NTS"/>
    <property type="match status" value="1"/>
</dbReference>
<dbReference type="InterPro" id="IPR042202">
    <property type="entry name" value="Duffy-ag-bd_sf"/>
</dbReference>
<feature type="region of interest" description="Disordered" evidence="2">
    <location>
        <begin position="1107"/>
        <end position="1131"/>
    </location>
</feature>
<dbReference type="InterPro" id="IPR004258">
    <property type="entry name" value="DBL"/>
</dbReference>
<reference evidence="9 10" key="1">
    <citation type="submission" date="2006-03" db="EMBL/GenBank/DDBJ databases">
        <title>Annotation of Plasmodium falciparum HB3.</title>
        <authorList>
            <consortium name="The Broad Institute Genome Sequencing Platform"/>
            <person name="Volkman S.K."/>
            <person name="Neafsey D.E."/>
            <person name="Dash A.P."/>
            <person name="Chitnis C.E."/>
            <person name="Hartl D.L."/>
            <person name="Young S.K."/>
            <person name="Zeng Q."/>
            <person name="Koehrsen M."/>
            <person name="Alvarado L."/>
            <person name="Berlin A."/>
            <person name="Borenstein D."/>
            <person name="Chapman S.B."/>
            <person name="Chen Z."/>
            <person name="Engels R."/>
            <person name="Freedman E."/>
            <person name="Gellesch M."/>
            <person name="Goldberg J."/>
            <person name="Griggs A."/>
            <person name="Gujja S."/>
            <person name="Heilman E.R."/>
            <person name="Heiman D.I."/>
            <person name="Howarth C."/>
            <person name="Jen D."/>
            <person name="Larson L."/>
            <person name="Mehta T."/>
            <person name="Neiman D."/>
            <person name="Park D."/>
            <person name="Pearson M."/>
            <person name="Roberts A."/>
            <person name="Saif S."/>
            <person name="Shea T."/>
            <person name="Shenoy N."/>
            <person name="Sisk P."/>
            <person name="Stolte C."/>
            <person name="Sykes S."/>
            <person name="Walk T."/>
            <person name="White J."/>
            <person name="Yandava C."/>
            <person name="Haas B."/>
            <person name="Henn M.R."/>
            <person name="Nusbaum C."/>
            <person name="Birren B."/>
        </authorList>
    </citation>
    <scope>NUCLEOTIDE SEQUENCE [LARGE SCALE GENOMIC DNA]</scope>
    <source>
        <strain evidence="9">HB3</strain>
    </source>
</reference>
<dbReference type="InterPro" id="IPR008602">
    <property type="entry name" value="Duffy-antigen-binding"/>
</dbReference>
<dbReference type="SUPFAM" id="SSF140924">
    <property type="entry name" value="Duffy binding domain-like"/>
    <property type="match status" value="4"/>
</dbReference>
<dbReference type="GO" id="GO:0016020">
    <property type="term" value="C:membrane"/>
    <property type="evidence" value="ECO:0007669"/>
    <property type="project" value="InterPro"/>
</dbReference>
<evidence type="ECO:0000313" key="9">
    <source>
        <dbReference type="EMBL" id="KOB62847.1"/>
    </source>
</evidence>
<feature type="compositionally biased region" description="Polar residues" evidence="2">
    <location>
        <begin position="1912"/>
        <end position="1926"/>
    </location>
</feature>
<feature type="region of interest" description="Disordered" evidence="2">
    <location>
        <begin position="397"/>
        <end position="419"/>
    </location>
</feature>
<reference evidence="10" key="2">
    <citation type="submission" date="2006-03" db="EMBL/GenBank/DDBJ databases">
        <title>The genome sequence of the Plasmodium falciparum HB3.</title>
        <authorList>
            <consortium name="The Broad Institute Genome Sequencing Platform"/>
            <person name="Birren B."/>
            <person name="Lander E."/>
            <person name="Galagan J."/>
            <person name="Nusbaum C."/>
            <person name="Devon K."/>
            <person name="Henn M."/>
            <person name="Jaffe D."/>
            <person name="Butler J."/>
            <person name="Alvarez P."/>
            <person name="Gnerre S."/>
            <person name="Grabherr M."/>
            <person name="Kleber M."/>
            <person name="Mauceli E."/>
            <person name="Brockman W."/>
            <person name="MacCallum I.A."/>
            <person name="Rounsley S."/>
            <person name="Young S."/>
            <person name="LaButti K."/>
            <person name="Pushparaj V."/>
            <person name="DeCaprio D."/>
            <person name="Crawford M."/>
            <person name="Koehrsen M."/>
            <person name="Engels R."/>
            <person name="Montgomery P."/>
            <person name="Pearson M."/>
            <person name="Howarth C."/>
            <person name="Larson L."/>
            <person name="Luoma S."/>
            <person name="White J."/>
            <person name="Kodira C."/>
            <person name="Zeng Q."/>
            <person name="Oleary S."/>
            <person name="Yandava C."/>
            <person name="Alvarado L."/>
            <person name="Wirth D."/>
            <person name="Volkman S."/>
            <person name="Hartl D."/>
        </authorList>
    </citation>
    <scope>NUCLEOTIDE SEQUENCE [LARGE SCALE GENOMIC DNA]</scope>
</reference>
<dbReference type="FunFam" id="1.10.1900.40:FF:000005">
    <property type="entry name" value="Erythrocyte membrane protein 1, PfEMP1"/>
    <property type="match status" value="1"/>
</dbReference>
<protein>
    <recommendedName>
        <fullName evidence="11">Erythrocyte membrane protein 1</fullName>
    </recommendedName>
</protein>
<evidence type="ECO:0000259" key="6">
    <source>
        <dbReference type="Pfam" id="PF15447"/>
    </source>
</evidence>
<feature type="domain" description="Plasmodium falciparum erythrocyte membrane protein 1 acidic terminal segment" evidence="5">
    <location>
        <begin position="1756"/>
        <end position="2239"/>
    </location>
</feature>
<feature type="region of interest" description="Disordered" evidence="2">
    <location>
        <begin position="1645"/>
        <end position="1749"/>
    </location>
</feature>
<dbReference type="Pfam" id="PF15445">
    <property type="entry name" value="ATS"/>
    <property type="match status" value="1"/>
</dbReference>
<dbReference type="Pfam" id="PF22672">
    <property type="entry name" value="DBL_C"/>
    <property type="match status" value="2"/>
</dbReference>
<feature type="domain" description="Plasmodium falciparum erythrocyte membrane protein-1 N-terminal segment" evidence="6">
    <location>
        <begin position="15"/>
        <end position="50"/>
    </location>
</feature>
<dbReference type="Gene3D" id="1.20.58.830">
    <property type="match status" value="3"/>
</dbReference>
<feature type="domain" description="Duffy-binding-like" evidence="8">
    <location>
        <begin position="310"/>
        <end position="469"/>
    </location>
</feature>
<feature type="region of interest" description="Disordered" evidence="2">
    <location>
        <begin position="926"/>
        <end position="953"/>
    </location>
</feature>
<feature type="compositionally biased region" description="Basic and acidic residues" evidence="2">
    <location>
        <begin position="1681"/>
        <end position="1702"/>
    </location>
</feature>
<dbReference type="Pfam" id="PF05424">
    <property type="entry name" value="Duffy_binding"/>
    <property type="match status" value="2"/>
</dbReference>
<feature type="coiled-coil region" evidence="1">
    <location>
        <begin position="1302"/>
        <end position="1333"/>
    </location>
</feature>
<evidence type="ECO:0000259" key="7">
    <source>
        <dbReference type="Pfam" id="PF18562"/>
    </source>
</evidence>
<feature type="compositionally biased region" description="Polar residues" evidence="2">
    <location>
        <begin position="1669"/>
        <end position="1680"/>
    </location>
</feature>
<dbReference type="Gene3D" id="2.150.10.10">
    <property type="entry name" value="Serralysin-like metalloprotease, C-terminal"/>
    <property type="match status" value="1"/>
</dbReference>
<name>A0A0L7KHP5_PLAFX</name>
<feature type="domain" description="Duffy-binding-like" evidence="8">
    <location>
        <begin position="1230"/>
        <end position="1387"/>
    </location>
</feature>
<feature type="domain" description="Duffy-antigen binding" evidence="4">
    <location>
        <begin position="951"/>
        <end position="1158"/>
    </location>
</feature>
<evidence type="ECO:0000256" key="1">
    <source>
        <dbReference type="SAM" id="Coils"/>
    </source>
</evidence>
<dbReference type="InterPro" id="IPR041480">
    <property type="entry name" value="CIDR1_gamma"/>
</dbReference>
<evidence type="ECO:0000259" key="8">
    <source>
        <dbReference type="Pfam" id="PF22672"/>
    </source>
</evidence>
<dbReference type="Pfam" id="PF18562">
    <property type="entry name" value="CIDR1_gamma"/>
    <property type="match status" value="1"/>
</dbReference>
<feature type="compositionally biased region" description="Basic and acidic residues" evidence="2">
    <location>
        <begin position="1722"/>
        <end position="1733"/>
    </location>
</feature>
<feature type="region of interest" description="Disordered" evidence="2">
    <location>
        <begin position="1188"/>
        <end position="1208"/>
    </location>
</feature>
<feature type="region of interest" description="Disordered" evidence="2">
    <location>
        <begin position="789"/>
        <end position="885"/>
    </location>
</feature>
<accession>A0A0L7KHP5</accession>
<dbReference type="FunFam" id="1.20.58.830:FF:000004">
    <property type="entry name" value="Erythrocyte membrane protein 1, PfEMP1"/>
    <property type="match status" value="1"/>
</dbReference>
<dbReference type="SUPFAM" id="SSF101967">
    <property type="entry name" value="Adhesin YadA, collagen-binding domain"/>
    <property type="match status" value="1"/>
</dbReference>
<gene>
    <name evidence="9" type="ORF">PFHG_04593</name>
</gene>
<feature type="compositionally biased region" description="Gly residues" evidence="2">
    <location>
        <begin position="941"/>
        <end position="950"/>
    </location>
</feature>
<organism evidence="9 10">
    <name type="scientific">Plasmodium falciparum (isolate HB3)</name>
    <dbReference type="NCBI Taxonomy" id="137071"/>
    <lineage>
        <taxon>Eukaryota</taxon>
        <taxon>Sar</taxon>
        <taxon>Alveolata</taxon>
        <taxon>Apicomplexa</taxon>
        <taxon>Aconoidasida</taxon>
        <taxon>Haemosporida</taxon>
        <taxon>Plasmodiidae</taxon>
        <taxon>Plasmodium</taxon>
        <taxon>Plasmodium (Laverania)</taxon>
    </lineage>
</organism>
<sequence>MGPSPVPKYNNATNAKELLEDIGETVQKKVHAAALLRSGSALLGHLSKATFHTRQGVQASQVSDPCDLNYQYHTNVTGGFGKNNPCKNRPNVRFSDIYGGQCTDSKIRGNDTNNGGACAPLRRLFLCDHHLSHMEEHKINDIHNLLLEVSLAAKYEGESIVNNHPDKNSNGNKSGICTSLARSFADIGDIIRGKDLFIGYNEKDRKEKEKVQKNLKKIFRKIYEELKGAQTYYEDKDTDKNFFQLREDWWNANRKEVWKAITCKANDDDKYFREKNSNGNTCTVNKCKCVDGDPPTNLDYVPQYLRWFDEWGEEFCRKRKKQLENAKKKCRGQDKEGKERYCDLNGYDCEKTKRGRNMYRWDYKCTGCFLSCSHFRTWIDNQKEQFLKQRNKYQTEISAGGNGSGRNRKKRSSSGSDSNKYDGYESKFYKILKDDYGTVDAFLEKLSKEKDCENIKDTEGGKIDFRNVNSAKNSDGDDSNKTFSHTEYCQACPLCGVEKKSNGGGGNTKWERKEDMTDCPSINLYKPKGDEVGTTINFLYSGDEPMEIEKKLKKFCLTESGNSVGGGNSDSQKLYQEWKCYEFKQLTKDQGGMDDPDYENDVKNAGGLCILKNEKEEQEKERSDSKSQNNHADIQKTFNPFFYYWVVHMLKDSIHWRTKRIKRCLENGTKKCGKNCKDNCGCFEKWVKQKKNEWGKIVQHFKTQNISGTVGNGNQGGLMVLSHDDVLEGVLEKDVLLTSLREAYGKPEDIKHIKQLLDEEETAAAGETDNKNNTTIDKLLNHELTDAKDCQSKHNEDQCKKQKQQRQKPPAGGPGVARSDSGSPDIFIPRTDDNDNPSGSDSEGEDDDDDDEDDEEDEAASEGEKKGEGEDHGSEETATEVTETTTTQINVCETVKDALTIENLKQACPTKYGSKAPTSWKCIGDSTTKPVSETARSSGEPTGGKDGATGGLCIPPRRRKLYVGKLEQWANKHNTETSQGVDAASSTSSPTDATQLLRDAFIQSAAIETFFLWHRYKQLNGKGKDTQGAAGGLYIQLDASSDTLGDSGDPDPQTQLQSGTIPPDFLRQMFYTLADYKDIFEGKSIEVGDEKEKEKMKQLQAKIQEHINGGSKPGISSPPPGDKKPGQTRESWWEKNVESIWNGMICALTYKENGSDKPQVDEKVKKAFFENGKNTLKSNYQYSSVTLKDENSGTGALPTDSSPSGVDSTLNNPKLSDFVLRPTYFRYLEEWGQNFCKERKKRLKQIYKECKVENGGKNIETPKCSCYGEDCETILSKNSYDTVADLECPGCGIECRKYKQWIEKKRTEFDKQKNAYEEQKSNYENEHNGAKRTDDDNGFCATLRTYTDAVSFLGKLASCSKKDSESGQGNRKDILDFSQPDKTFKEAENCKPCSEFKTDCKSGKCDKTKGQECQNKRHIEAKDIKDKTDPNGNIEILVSDNSGNGFKTVLGECENAHIFKGIRKDEWKCGNVCGYEVCIPENGNGRENQNKIITIRGLVAHWVQNFLEDYNKIKHKISHCTNNNEQSPCINACQKKCECVSKWIEQKKEEWKKIKNHYKTQNENGDNNMTSLVTNVLETLITQIAAANDKKKTYKNLDELKKSLGCNCANHSHKSENSEKSDIIDCMIKKLETKIQECNLVQASGDNPVACENSTPLEDDDEPMEGENPVTQPNICPTQQEEVKEKDECKAAESPSKDKNEGESTPAQEPASPAGPALDPESETKSKEEKPAQDEAVPPAQAPADQPLDPTILQTTIPFGIAIALTSIVFLFLKKKTKASVGNLFQILQIPKSDYDIPTKLSPNRYIPYTSGKYRGKRYIYLEGDSGTDSGYTDHYSDITSSSESEYEELDINDIYVPGSPKYKTLIEVVLEPSGNNTTASGNNTTASGNNTTASGNNTTASGNNTTASGKNIPSDTQNDIQNDIQNDGIPSDTPNTPSDIPKTPSDTPPPITDDEWNTLKDEFISQYLQSEQPNDVTNNYTTGNVTLNTQPNTLYFDKPQEKPFITSIHDRNLYTGEEYNYNINMVNNDIPLSDKNDSYSGIDLINDTLSGNQHIDIYDEMLKRKENELFGTNHVKQTSIHSVAKLTNSDPIHNQLELFHKWLDRHRDMCEKWENHHERLAKLKEEWENETHSGNTHPSDSNKTLNTDVSIQIHMDNPKPINQFTNMDTILEDLDKPFNEPYYYDMYDDDIYYDVNDDNDISTVNPNNMEKPSKVKIELDVNKKTIKEKYPIADVWDI</sequence>
<dbReference type="GO" id="GO:0046789">
    <property type="term" value="F:host cell surface receptor binding"/>
    <property type="evidence" value="ECO:0007669"/>
    <property type="project" value="InterPro"/>
</dbReference>
<feature type="compositionally biased region" description="Polar residues" evidence="2">
    <location>
        <begin position="1199"/>
        <end position="1208"/>
    </location>
</feature>
<dbReference type="InterPro" id="IPR044932">
    <property type="entry name" value="PfEMP1_ATS_sf"/>
</dbReference>
<dbReference type="KEGG" id="pfh:PFHG_04593"/>